<dbReference type="SFLD" id="SFLDG01168">
    <property type="entry name" value="Ferric_reductase_subgroup_(FRE"/>
    <property type="match status" value="1"/>
</dbReference>
<organism evidence="11 12">
    <name type="scientific">Phialemonium atrogriseum</name>
    <dbReference type="NCBI Taxonomy" id="1093897"/>
    <lineage>
        <taxon>Eukaryota</taxon>
        <taxon>Fungi</taxon>
        <taxon>Dikarya</taxon>
        <taxon>Ascomycota</taxon>
        <taxon>Pezizomycotina</taxon>
        <taxon>Sordariomycetes</taxon>
        <taxon>Sordariomycetidae</taxon>
        <taxon>Cephalothecales</taxon>
        <taxon>Cephalothecaceae</taxon>
        <taxon>Phialemonium</taxon>
    </lineage>
</organism>
<dbReference type="SFLD" id="SFLDS00052">
    <property type="entry name" value="Ferric_Reductase_Domain"/>
    <property type="match status" value="1"/>
</dbReference>
<dbReference type="Pfam" id="PF08022">
    <property type="entry name" value="FAD_binding_8"/>
    <property type="match status" value="1"/>
</dbReference>
<keyword evidence="5" id="KW-0406">Ion transport</keyword>
<evidence type="ECO:0000259" key="9">
    <source>
        <dbReference type="Pfam" id="PF01794"/>
    </source>
</evidence>
<dbReference type="GO" id="GO:0006879">
    <property type="term" value="P:intracellular iron ion homeostasis"/>
    <property type="evidence" value="ECO:0007669"/>
    <property type="project" value="TreeGrafter"/>
</dbReference>
<comment type="caution">
    <text evidence="11">The sequence shown here is derived from an EMBL/GenBank/DDBJ whole genome shotgun (WGS) entry which is preliminary data.</text>
</comment>
<accession>A0AAJ0BP76</accession>
<feature type="chain" id="PRO_5042530321" description="FAD-binding FR-type domain-containing protein" evidence="8">
    <location>
        <begin position="21"/>
        <end position="699"/>
    </location>
</feature>
<evidence type="ECO:0000256" key="6">
    <source>
        <dbReference type="ARBA" id="ARBA00023136"/>
    </source>
</evidence>
<keyword evidence="6 7" id="KW-0472">Membrane</keyword>
<evidence type="ECO:0000256" key="3">
    <source>
        <dbReference type="ARBA" id="ARBA00022692"/>
    </source>
</evidence>
<feature type="domain" description="FAD-binding 8" evidence="10">
    <location>
        <begin position="443"/>
        <end position="494"/>
    </location>
</feature>
<feature type="transmembrane region" description="Helical" evidence="7">
    <location>
        <begin position="279"/>
        <end position="300"/>
    </location>
</feature>
<keyword evidence="8" id="KW-0732">Signal</keyword>
<dbReference type="GO" id="GO:0000293">
    <property type="term" value="F:ferric-chelate reductase activity"/>
    <property type="evidence" value="ECO:0007669"/>
    <property type="project" value="TreeGrafter"/>
</dbReference>
<dbReference type="GeneID" id="85315375"/>
<keyword evidence="2" id="KW-0813">Transport</keyword>
<dbReference type="EMBL" id="MU839046">
    <property type="protein sequence ID" value="KAK1761933.1"/>
    <property type="molecule type" value="Genomic_DNA"/>
</dbReference>
<keyword evidence="12" id="KW-1185">Reference proteome</keyword>
<evidence type="ECO:0000313" key="12">
    <source>
        <dbReference type="Proteomes" id="UP001244011"/>
    </source>
</evidence>
<dbReference type="GO" id="GO:0006826">
    <property type="term" value="P:iron ion transport"/>
    <property type="evidence" value="ECO:0007669"/>
    <property type="project" value="TreeGrafter"/>
</dbReference>
<dbReference type="Gene3D" id="3.40.50.80">
    <property type="entry name" value="Nucleotide-binding domain of ferredoxin-NADP reductase (FNR) module"/>
    <property type="match status" value="1"/>
</dbReference>
<keyword evidence="4 7" id="KW-1133">Transmembrane helix</keyword>
<dbReference type="RefSeq" id="XP_060278146.1">
    <property type="nucleotide sequence ID" value="XM_060432188.1"/>
</dbReference>
<feature type="transmembrane region" description="Helical" evidence="7">
    <location>
        <begin position="384"/>
        <end position="405"/>
    </location>
</feature>
<feature type="domain" description="Ferric oxidoreductase" evidence="9">
    <location>
        <begin position="283"/>
        <end position="400"/>
    </location>
</feature>
<evidence type="ECO:0000256" key="4">
    <source>
        <dbReference type="ARBA" id="ARBA00022989"/>
    </source>
</evidence>
<reference evidence="11" key="1">
    <citation type="submission" date="2023-06" db="EMBL/GenBank/DDBJ databases">
        <title>Genome-scale phylogeny and comparative genomics of the fungal order Sordariales.</title>
        <authorList>
            <consortium name="Lawrence Berkeley National Laboratory"/>
            <person name="Hensen N."/>
            <person name="Bonometti L."/>
            <person name="Westerberg I."/>
            <person name="Brannstrom I.O."/>
            <person name="Guillou S."/>
            <person name="Cros-Aarteil S."/>
            <person name="Calhoun S."/>
            <person name="Haridas S."/>
            <person name="Kuo A."/>
            <person name="Mondo S."/>
            <person name="Pangilinan J."/>
            <person name="Riley R."/>
            <person name="Labutti K."/>
            <person name="Andreopoulos B."/>
            <person name="Lipzen A."/>
            <person name="Chen C."/>
            <person name="Yanf M."/>
            <person name="Daum C."/>
            <person name="Ng V."/>
            <person name="Clum A."/>
            <person name="Steindorff A."/>
            <person name="Ohm R."/>
            <person name="Martin F."/>
            <person name="Silar P."/>
            <person name="Natvig D."/>
            <person name="Lalanne C."/>
            <person name="Gautier V."/>
            <person name="Ament-Velasquez S.L."/>
            <person name="Kruys A."/>
            <person name="Hutchinson M.I."/>
            <person name="Powell A.J."/>
            <person name="Barry K."/>
            <person name="Miller A.N."/>
            <person name="Grigoriev I.V."/>
            <person name="Debuchy R."/>
            <person name="Gladieux P."/>
            <person name="Thoren M.H."/>
            <person name="Johannesson H."/>
        </authorList>
    </citation>
    <scope>NUCLEOTIDE SEQUENCE</scope>
    <source>
        <strain evidence="11">8032-3</strain>
    </source>
</reference>
<feature type="transmembrane region" description="Helical" evidence="7">
    <location>
        <begin position="241"/>
        <end position="259"/>
    </location>
</feature>
<dbReference type="AlphaFoldDB" id="A0AAJ0BP76"/>
<dbReference type="Pfam" id="PF01794">
    <property type="entry name" value="Ferric_reduct"/>
    <property type="match status" value="1"/>
</dbReference>
<dbReference type="InterPro" id="IPR039261">
    <property type="entry name" value="FNR_nucleotide-bd"/>
</dbReference>
<comment type="subcellular location">
    <subcellularLocation>
        <location evidence="1">Membrane</location>
        <topology evidence="1">Multi-pass membrane protein</topology>
    </subcellularLocation>
</comment>
<gene>
    <name evidence="11" type="ORF">QBC33DRAFT_603596</name>
</gene>
<protein>
    <recommendedName>
        <fullName evidence="13">FAD-binding FR-type domain-containing protein</fullName>
    </recommendedName>
</protein>
<dbReference type="CDD" id="cd06186">
    <property type="entry name" value="NOX_Duox_like_FAD_NADP"/>
    <property type="match status" value="1"/>
</dbReference>
<dbReference type="InterPro" id="IPR013112">
    <property type="entry name" value="FAD-bd_8"/>
</dbReference>
<feature type="transmembrane region" description="Helical" evidence="7">
    <location>
        <begin position="355"/>
        <end position="377"/>
    </location>
</feature>
<dbReference type="PANTHER" id="PTHR32361">
    <property type="entry name" value="FERRIC/CUPRIC REDUCTASE TRANSMEMBRANE COMPONENT"/>
    <property type="match status" value="1"/>
</dbReference>
<dbReference type="GO" id="GO:0015677">
    <property type="term" value="P:copper ion import"/>
    <property type="evidence" value="ECO:0007669"/>
    <property type="project" value="TreeGrafter"/>
</dbReference>
<proteinExistence type="predicted"/>
<evidence type="ECO:0000256" key="1">
    <source>
        <dbReference type="ARBA" id="ARBA00004141"/>
    </source>
</evidence>
<feature type="transmembrane region" description="Helical" evidence="7">
    <location>
        <begin position="321"/>
        <end position="343"/>
    </location>
</feature>
<name>A0AAJ0BP76_9PEZI</name>
<evidence type="ECO:0000256" key="7">
    <source>
        <dbReference type="SAM" id="Phobius"/>
    </source>
</evidence>
<dbReference type="Proteomes" id="UP001244011">
    <property type="component" value="Unassembled WGS sequence"/>
</dbReference>
<evidence type="ECO:0000256" key="8">
    <source>
        <dbReference type="SAM" id="SignalP"/>
    </source>
</evidence>
<evidence type="ECO:0000256" key="2">
    <source>
        <dbReference type="ARBA" id="ARBA00022448"/>
    </source>
</evidence>
<dbReference type="InterPro" id="IPR051410">
    <property type="entry name" value="Ferric/Cupric_Reductase"/>
</dbReference>
<sequence length="699" mass="78222">MKVPSLHWSAWLLATSVLAGAPFQGKLNGFPVNPYDPFCAMSCLRSLSSLMLSCSSMGDTVGMMTMSTSSACWAESTPYLTSLAWCMHTKCSEYNITNSKLEYFWETQTTGQSNAGEIGVPPKWSYSEALASVSSLPTVQLTPSDKWLNTTSLVSPLVYQEQWNVLTSVQRETAHENAYGIAMLVTGFGTPIVLTWIGYLPFLATLFRKLKPRLVWPSLVGTYQVRPLPFLLGNAPTVGQTFYIVMFLILNIVLTAVNFQSRQPNAWYSSTWTEIMAYVLYRTGAFAYIIAPLIWLFAGRNNILLWTTNWSHSTFLVLHRWVARIFTLQVLLHSVLAVILYKAEGTYAEEVKAPYWIWGIVATLCCVVLTFGSGLHVRKYAYEFFLLEHIVFSLILIVGCWYHAYDLYKYLGGYEDWMIAVSALWMFDRLGRVLRIAIAGPRRARVTVLSEDYVRVDVPGIRWGSEPGKHVYLYFPTLHPLRPWENHPFSVLQTALLRQQSHSHLGSDSISQNSANRPDDHHDIEKTTAKAVTAVPHHARPDMGLTLYIRRSAGATKHLAAHDSLFTLVEGPYPNNPTREVLRCDRLLLVCGGIGITGVLPFVNTHWNVKLAWSVRESARCLVEDLDGALSAVADKEVRVGSRLDVGQLLQEEMEAGWERVGVVVCGPGGLCDDVRAAVVAAGKLGKTEFELEVEAYSW</sequence>
<evidence type="ECO:0008006" key="13">
    <source>
        <dbReference type="Google" id="ProtNLM"/>
    </source>
</evidence>
<dbReference type="SUPFAM" id="SSF52343">
    <property type="entry name" value="Ferredoxin reductase-like, C-terminal NADP-linked domain"/>
    <property type="match status" value="1"/>
</dbReference>
<keyword evidence="3 7" id="KW-0812">Transmembrane</keyword>
<evidence type="ECO:0000256" key="5">
    <source>
        <dbReference type="ARBA" id="ARBA00023065"/>
    </source>
</evidence>
<dbReference type="PANTHER" id="PTHR32361:SF9">
    <property type="entry name" value="FERRIC REDUCTASE TRANSMEMBRANE COMPONENT 3-RELATED"/>
    <property type="match status" value="1"/>
</dbReference>
<evidence type="ECO:0000313" key="11">
    <source>
        <dbReference type="EMBL" id="KAK1761933.1"/>
    </source>
</evidence>
<evidence type="ECO:0000259" key="10">
    <source>
        <dbReference type="Pfam" id="PF08022"/>
    </source>
</evidence>
<feature type="signal peptide" evidence="8">
    <location>
        <begin position="1"/>
        <end position="20"/>
    </location>
</feature>
<dbReference type="GO" id="GO:0005886">
    <property type="term" value="C:plasma membrane"/>
    <property type="evidence" value="ECO:0007669"/>
    <property type="project" value="TreeGrafter"/>
</dbReference>
<feature type="transmembrane region" description="Helical" evidence="7">
    <location>
        <begin position="178"/>
        <end position="204"/>
    </location>
</feature>
<dbReference type="InterPro" id="IPR013130">
    <property type="entry name" value="Fe3_Rdtase_TM_dom"/>
</dbReference>